<name>G2XQM0_BOTF4</name>
<sequence>MDHEVVVFSCKMKMRCRLPRLPLMASVLGLRCDACCPDGSVTKIMERCIKFVPRDVEHSFTVDLPRRRADHGEISGNAIRQPSATLRERGDIRTLEPLRPSIGLRSGEEEAGEW</sequence>
<accession>G2XQM0</accession>
<dbReference type="InParanoid" id="G2XQM0"/>
<gene>
    <name evidence="1" type="ORF">BofuT4_P069650.1</name>
</gene>
<evidence type="ECO:0000313" key="1">
    <source>
        <dbReference type="EMBL" id="CCD43125.1"/>
    </source>
</evidence>
<proteinExistence type="predicted"/>
<evidence type="ECO:0000313" key="2">
    <source>
        <dbReference type="Proteomes" id="UP000008177"/>
    </source>
</evidence>
<dbReference type="EMBL" id="FQ790252">
    <property type="protein sequence ID" value="CCD43125.1"/>
    <property type="molecule type" value="Genomic_DNA"/>
</dbReference>
<dbReference type="AlphaFoldDB" id="G2XQM0"/>
<dbReference type="HOGENOM" id="CLU_2120720_0_0_1"/>
<reference evidence="2" key="1">
    <citation type="journal article" date="2011" name="PLoS Genet.">
        <title>Genomic analysis of the necrotrophic fungal pathogens Sclerotinia sclerotiorum and Botrytis cinerea.</title>
        <authorList>
            <person name="Amselem J."/>
            <person name="Cuomo C.A."/>
            <person name="van Kan J.A."/>
            <person name="Viaud M."/>
            <person name="Benito E.P."/>
            <person name="Couloux A."/>
            <person name="Coutinho P.M."/>
            <person name="de Vries R.P."/>
            <person name="Dyer P.S."/>
            <person name="Fillinger S."/>
            <person name="Fournier E."/>
            <person name="Gout L."/>
            <person name="Hahn M."/>
            <person name="Kohn L."/>
            <person name="Lapalu N."/>
            <person name="Plummer K.M."/>
            <person name="Pradier J.M."/>
            <person name="Quevillon E."/>
            <person name="Sharon A."/>
            <person name="Simon A."/>
            <person name="ten Have A."/>
            <person name="Tudzynski B."/>
            <person name="Tudzynski P."/>
            <person name="Wincker P."/>
            <person name="Andrew M."/>
            <person name="Anthouard V."/>
            <person name="Beever R.E."/>
            <person name="Beffa R."/>
            <person name="Benoit I."/>
            <person name="Bouzid O."/>
            <person name="Brault B."/>
            <person name="Chen Z."/>
            <person name="Choquer M."/>
            <person name="Collemare J."/>
            <person name="Cotton P."/>
            <person name="Danchin E.G."/>
            <person name="Da Silva C."/>
            <person name="Gautier A."/>
            <person name="Giraud C."/>
            <person name="Giraud T."/>
            <person name="Gonzalez C."/>
            <person name="Grossetete S."/>
            <person name="Guldener U."/>
            <person name="Henrissat B."/>
            <person name="Howlett B.J."/>
            <person name="Kodira C."/>
            <person name="Kretschmer M."/>
            <person name="Lappartient A."/>
            <person name="Leroch M."/>
            <person name="Levis C."/>
            <person name="Mauceli E."/>
            <person name="Neuveglise C."/>
            <person name="Oeser B."/>
            <person name="Pearson M."/>
            <person name="Poulain J."/>
            <person name="Poussereau N."/>
            <person name="Quesneville H."/>
            <person name="Rascle C."/>
            <person name="Schumacher J."/>
            <person name="Segurens B."/>
            <person name="Sexton A."/>
            <person name="Silva E."/>
            <person name="Sirven C."/>
            <person name="Soanes D.M."/>
            <person name="Talbot N.J."/>
            <person name="Templeton M."/>
            <person name="Yandava C."/>
            <person name="Yarden O."/>
            <person name="Zeng Q."/>
            <person name="Rollins J.A."/>
            <person name="Lebrun M.H."/>
            <person name="Dickman M."/>
        </authorList>
    </citation>
    <scope>NUCLEOTIDE SEQUENCE [LARGE SCALE GENOMIC DNA]</scope>
    <source>
        <strain evidence="2">T4</strain>
    </source>
</reference>
<protein>
    <submittedName>
        <fullName evidence="1">Uncharacterized protein</fullName>
    </submittedName>
</protein>
<organism evidence="1 2">
    <name type="scientific">Botryotinia fuckeliana (strain T4)</name>
    <name type="common">Noble rot fungus</name>
    <name type="synonym">Botrytis cinerea</name>
    <dbReference type="NCBI Taxonomy" id="999810"/>
    <lineage>
        <taxon>Eukaryota</taxon>
        <taxon>Fungi</taxon>
        <taxon>Dikarya</taxon>
        <taxon>Ascomycota</taxon>
        <taxon>Pezizomycotina</taxon>
        <taxon>Leotiomycetes</taxon>
        <taxon>Helotiales</taxon>
        <taxon>Sclerotiniaceae</taxon>
        <taxon>Botrytis</taxon>
    </lineage>
</organism>
<dbReference type="Proteomes" id="UP000008177">
    <property type="component" value="Unplaced contigs"/>
</dbReference>